<dbReference type="Gene3D" id="3.40.50.1980">
    <property type="entry name" value="Nitrogenase molybdenum iron protein domain"/>
    <property type="match status" value="2"/>
</dbReference>
<evidence type="ECO:0000259" key="2">
    <source>
        <dbReference type="PROSITE" id="PS50983"/>
    </source>
</evidence>
<protein>
    <submittedName>
        <fullName evidence="3">ABC transporter substrate-binding protein</fullName>
    </submittedName>
</protein>
<evidence type="ECO:0000313" key="4">
    <source>
        <dbReference type="Proteomes" id="UP000706172"/>
    </source>
</evidence>
<dbReference type="PROSITE" id="PS50983">
    <property type="entry name" value="FE_B12_PBP"/>
    <property type="match status" value="1"/>
</dbReference>
<dbReference type="GO" id="GO:0071281">
    <property type="term" value="P:cellular response to iron ion"/>
    <property type="evidence" value="ECO:0007669"/>
    <property type="project" value="TreeGrafter"/>
</dbReference>
<dbReference type="Pfam" id="PF01497">
    <property type="entry name" value="Peripla_BP_2"/>
    <property type="match status" value="1"/>
</dbReference>
<dbReference type="PANTHER" id="PTHR30535">
    <property type="entry name" value="VITAMIN B12-BINDING PROTEIN"/>
    <property type="match status" value="1"/>
</dbReference>
<accession>A0A931G8D3</accession>
<dbReference type="EMBL" id="JACCQK010000367">
    <property type="protein sequence ID" value="MBG0779583.1"/>
    <property type="molecule type" value="Genomic_DNA"/>
</dbReference>
<sequence length="338" mass="38233">MVIRRGLFFFWVLTGLFTPCVSADLPGDVKLVDETTLIDQSGRTINVSRPFSRIISLYGAHTENLFYLGLDSEIIGVSRSDSYPEKAQEKPAFSYHDDPERFLAARPDLVLIRPMIDRGYARLTKRLEQSGITVVSIQPSTIEEMYQYWKILGMLTGKKDTSHRMIQQFQLAVEKFNAYSKNATPPQKVYFEAIHDKMKTFSNGSMADFVLKTAGGINIADDARPSRGSNIAVYGKERILSKAADIDVFLSQQGPMNRPTLDQIKNEPGFSVIRAIQNNRVYIIDEHIVSRPTMRLLHGIHQTGIRLYPEFSGTAWDTVFQEAITPIPDRIYDETTGN</sequence>
<gene>
    <name evidence="3" type="ORF">H0S81_06615</name>
</gene>
<dbReference type="Proteomes" id="UP000706172">
    <property type="component" value="Unassembled WGS sequence"/>
</dbReference>
<keyword evidence="1" id="KW-0732">Signal</keyword>
<feature type="chain" id="PRO_5037116111" evidence="1">
    <location>
        <begin position="24"/>
        <end position="338"/>
    </location>
</feature>
<dbReference type="PANTHER" id="PTHR30535:SF34">
    <property type="entry name" value="MOLYBDATE-BINDING PROTEIN MOLA"/>
    <property type="match status" value="1"/>
</dbReference>
<dbReference type="InterPro" id="IPR002491">
    <property type="entry name" value="ABC_transptr_periplasmic_BD"/>
</dbReference>
<feature type="signal peptide" evidence="1">
    <location>
        <begin position="1"/>
        <end position="23"/>
    </location>
</feature>
<proteinExistence type="predicted"/>
<feature type="domain" description="Fe/B12 periplasmic-binding" evidence="2">
    <location>
        <begin position="53"/>
        <end position="311"/>
    </location>
</feature>
<comment type="caution">
    <text evidence="3">The sequence shown here is derived from an EMBL/GenBank/DDBJ whole genome shotgun (WGS) entry which is preliminary data.</text>
</comment>
<dbReference type="AlphaFoldDB" id="A0A931G8D3"/>
<evidence type="ECO:0000256" key="1">
    <source>
        <dbReference type="SAM" id="SignalP"/>
    </source>
</evidence>
<name>A0A931G8D3_9BACT</name>
<evidence type="ECO:0000313" key="3">
    <source>
        <dbReference type="EMBL" id="MBG0779583.1"/>
    </source>
</evidence>
<dbReference type="InterPro" id="IPR050902">
    <property type="entry name" value="ABC_Transporter_SBP"/>
</dbReference>
<reference evidence="3" key="1">
    <citation type="submission" date="2020-07" db="EMBL/GenBank/DDBJ databases">
        <title>Severe corrosion of carbon steel in oil field produced water can be linked to methanogenic archaea containing a special type of NiFe hydrogenase.</title>
        <authorList>
            <person name="Lahme S."/>
            <person name="Mand J."/>
            <person name="Longwell J."/>
            <person name="Smith R."/>
            <person name="Enning D."/>
        </authorList>
    </citation>
    <scope>NUCLEOTIDE SEQUENCE</scope>
    <source>
        <strain evidence="3">MIC098Bin6</strain>
    </source>
</reference>
<dbReference type="SUPFAM" id="SSF53807">
    <property type="entry name" value="Helical backbone' metal receptor"/>
    <property type="match status" value="1"/>
</dbReference>
<organism evidence="3 4">
    <name type="scientific">Desulfotignum balticum</name>
    <dbReference type="NCBI Taxonomy" id="115781"/>
    <lineage>
        <taxon>Bacteria</taxon>
        <taxon>Pseudomonadati</taxon>
        <taxon>Thermodesulfobacteriota</taxon>
        <taxon>Desulfobacteria</taxon>
        <taxon>Desulfobacterales</taxon>
        <taxon>Desulfobacteraceae</taxon>
        <taxon>Desulfotignum</taxon>
    </lineage>
</organism>